<evidence type="ECO:0000256" key="2">
    <source>
        <dbReference type="ARBA" id="ARBA00022741"/>
    </source>
</evidence>
<dbReference type="InterPro" id="IPR014721">
    <property type="entry name" value="Ribsml_uS5_D2-typ_fold_subgr"/>
</dbReference>
<proteinExistence type="inferred from homology"/>
<dbReference type="Pfam" id="PF13541">
    <property type="entry name" value="ChlI"/>
    <property type="match status" value="1"/>
</dbReference>
<comment type="caution">
    <text evidence="5">The sequence shown here is derived from an EMBL/GenBank/DDBJ whole genome shotgun (WGS) entry which is preliminary data.</text>
</comment>
<comment type="similarity">
    <text evidence="1">Belongs to the Mg-chelatase subunits D/I family. ComM subfamily.</text>
</comment>
<dbReference type="InterPro" id="IPR020568">
    <property type="entry name" value="Ribosomal_Su5_D2-typ_SF"/>
</dbReference>
<dbReference type="Gene3D" id="3.40.50.300">
    <property type="entry name" value="P-loop containing nucleotide triphosphate hydrolases"/>
    <property type="match status" value="1"/>
</dbReference>
<organism evidence="5 6">
    <name type="scientific">Lacibacter cauensis</name>
    <dbReference type="NCBI Taxonomy" id="510947"/>
    <lineage>
        <taxon>Bacteria</taxon>
        <taxon>Pseudomonadati</taxon>
        <taxon>Bacteroidota</taxon>
        <taxon>Chitinophagia</taxon>
        <taxon>Chitinophagales</taxon>
        <taxon>Chitinophagaceae</taxon>
        <taxon>Lacibacter</taxon>
    </lineage>
</organism>
<dbReference type="SMART" id="SM00382">
    <property type="entry name" value="AAA"/>
    <property type="match status" value="1"/>
</dbReference>
<dbReference type="NCBIfam" id="TIGR00368">
    <property type="entry name" value="YifB family Mg chelatase-like AAA ATPase"/>
    <property type="match status" value="1"/>
</dbReference>
<dbReference type="AlphaFoldDB" id="A0A562SQY9"/>
<evidence type="ECO:0000256" key="3">
    <source>
        <dbReference type="ARBA" id="ARBA00022840"/>
    </source>
</evidence>
<dbReference type="InterPro" id="IPR045006">
    <property type="entry name" value="CHLI-like"/>
</dbReference>
<dbReference type="GO" id="GO:0003677">
    <property type="term" value="F:DNA binding"/>
    <property type="evidence" value="ECO:0007669"/>
    <property type="project" value="InterPro"/>
</dbReference>
<dbReference type="GO" id="GO:0005524">
    <property type="term" value="F:ATP binding"/>
    <property type="evidence" value="ECO:0007669"/>
    <property type="project" value="UniProtKB-KW"/>
</dbReference>
<keyword evidence="6" id="KW-1185">Reference proteome</keyword>
<protein>
    <submittedName>
        <fullName evidence="5">Magnesium chelatase family protein</fullName>
    </submittedName>
</protein>
<dbReference type="PANTHER" id="PTHR32039">
    <property type="entry name" value="MAGNESIUM-CHELATASE SUBUNIT CHLI"/>
    <property type="match status" value="1"/>
</dbReference>
<dbReference type="SUPFAM" id="SSF52540">
    <property type="entry name" value="P-loop containing nucleoside triphosphate hydrolases"/>
    <property type="match status" value="1"/>
</dbReference>
<dbReference type="RefSeq" id="WP_144885974.1">
    <property type="nucleotide sequence ID" value="NZ_VLLE01000003.1"/>
</dbReference>
<dbReference type="Pfam" id="PF13335">
    <property type="entry name" value="Mg_chelatase_C"/>
    <property type="match status" value="1"/>
</dbReference>
<sequence length="513" mass="56526">MLVKTFGSAVYGVNAITITIEVNVSNGQKFFMVGLPDSAVKESEQRIESALKTSGYFFPRTKVIVNLAPADIRKTGTAFDLPIAVSILGATEQVPNPEKLSEYVIMGELSLDGSIQPIKGALPIAIQARKENFKGLIVPKQNAREAGMVNNLNVYGVEHIRDVINFFENEDSLKPVVVNTREEFFHAQYDFEFDFSDVKGQHNIKRALEIAAAGSHNAILIGPPGAGKTMLAKRLPTILPPLSLQEALETTKIHSVAGKLPENATLISKRPFRSPHHTISDVALVGGGGNPQPGEISLAHNGVLFLDELPEFKRTVLEVMRQPMEERRVTISRAKIALDFPASFMLISSMNPCPCGYYNHPEKECTCPPGAVQKYLNKISGPLLDRIDLHVEVTPVPFSELSKTENSETSTVIRERVIAAREIQEQRYKDVEGIYANAQMSSKQLKEICVISQAGQTLLKAAMDKLNLSARAYDRILKVSRTIADLAQSNDIKIEHLAEAIQYRSLDREGWAG</sequence>
<dbReference type="SUPFAM" id="SSF54211">
    <property type="entry name" value="Ribosomal protein S5 domain 2-like"/>
    <property type="match status" value="1"/>
</dbReference>
<name>A0A562SQY9_9BACT</name>
<accession>A0A562SQY9</accession>
<dbReference type="InterPro" id="IPR001208">
    <property type="entry name" value="MCM_dom"/>
</dbReference>
<keyword evidence="3" id="KW-0067">ATP-binding</keyword>
<dbReference type="InterPro" id="IPR027417">
    <property type="entry name" value="P-loop_NTPase"/>
</dbReference>
<dbReference type="Proteomes" id="UP000316167">
    <property type="component" value="Unassembled WGS sequence"/>
</dbReference>
<evidence type="ECO:0000313" key="6">
    <source>
        <dbReference type="Proteomes" id="UP000316167"/>
    </source>
</evidence>
<dbReference type="Gene3D" id="3.30.230.10">
    <property type="match status" value="1"/>
</dbReference>
<gene>
    <name evidence="5" type="ORF">IQ13_1792</name>
</gene>
<feature type="domain" description="AAA+ ATPase" evidence="4">
    <location>
        <begin position="214"/>
        <end position="397"/>
    </location>
</feature>
<dbReference type="PANTHER" id="PTHR32039:SF7">
    <property type="entry name" value="COMPETENCE PROTEIN COMM"/>
    <property type="match status" value="1"/>
</dbReference>
<keyword evidence="2" id="KW-0547">Nucleotide-binding</keyword>
<dbReference type="PRINTS" id="PR01657">
    <property type="entry name" value="MCMFAMILY"/>
</dbReference>
<evidence type="ECO:0000256" key="1">
    <source>
        <dbReference type="ARBA" id="ARBA00006354"/>
    </source>
</evidence>
<dbReference type="EMBL" id="VLLE01000003">
    <property type="protein sequence ID" value="TWI83679.1"/>
    <property type="molecule type" value="Genomic_DNA"/>
</dbReference>
<dbReference type="OrthoDB" id="9813147at2"/>
<evidence type="ECO:0000259" key="4">
    <source>
        <dbReference type="SMART" id="SM00382"/>
    </source>
</evidence>
<dbReference type="Pfam" id="PF01078">
    <property type="entry name" value="Mg_chelatase"/>
    <property type="match status" value="1"/>
</dbReference>
<reference evidence="5 6" key="1">
    <citation type="journal article" date="2015" name="Stand. Genomic Sci.">
        <title>Genomic Encyclopedia of Bacterial and Archaeal Type Strains, Phase III: the genomes of soil and plant-associated and newly described type strains.</title>
        <authorList>
            <person name="Whitman W.B."/>
            <person name="Woyke T."/>
            <person name="Klenk H.P."/>
            <person name="Zhou Y."/>
            <person name="Lilburn T.G."/>
            <person name="Beck B.J."/>
            <person name="De Vos P."/>
            <person name="Vandamme P."/>
            <person name="Eisen J.A."/>
            <person name="Garrity G."/>
            <person name="Hugenholtz P."/>
            <person name="Kyrpides N.C."/>
        </authorList>
    </citation>
    <scope>NUCLEOTIDE SEQUENCE [LARGE SCALE GENOMIC DNA]</scope>
    <source>
        <strain evidence="5 6">CGMCC 1.7271</strain>
    </source>
</reference>
<dbReference type="InterPro" id="IPR000523">
    <property type="entry name" value="Mg_chelatse_chII-like_cat_dom"/>
</dbReference>
<dbReference type="InterPro" id="IPR003593">
    <property type="entry name" value="AAA+_ATPase"/>
</dbReference>
<dbReference type="InterPro" id="IPR025158">
    <property type="entry name" value="Mg_chelat-rel_C"/>
</dbReference>
<evidence type="ECO:0000313" key="5">
    <source>
        <dbReference type="EMBL" id="TWI83679.1"/>
    </source>
</evidence>
<dbReference type="InterPro" id="IPR004482">
    <property type="entry name" value="Mg_chelat-rel"/>
</dbReference>